<accession>A0A821TUP9</accession>
<evidence type="ECO:0000313" key="3">
    <source>
        <dbReference type="Proteomes" id="UP000663880"/>
    </source>
</evidence>
<proteinExistence type="predicted"/>
<dbReference type="OrthoDB" id="10057873at2759"/>
<dbReference type="AlphaFoldDB" id="A0A821TUP9"/>
<protein>
    <submittedName>
        <fullName evidence="2">Uncharacterized protein</fullName>
    </submittedName>
</protein>
<comment type="caution">
    <text evidence="2">The sequence shown here is derived from an EMBL/GenBank/DDBJ whole genome shotgun (WGS) entry which is preliminary data.</text>
</comment>
<gene>
    <name evidence="2" type="ORF">PMACD_LOCUS9529</name>
</gene>
<feature type="compositionally biased region" description="Polar residues" evidence="1">
    <location>
        <begin position="517"/>
        <end position="529"/>
    </location>
</feature>
<dbReference type="Proteomes" id="UP000663880">
    <property type="component" value="Unassembled WGS sequence"/>
</dbReference>
<sequence length="556" mass="63913">MLVLFSPDHFWFSQCSPSALELVYKALALSASCEDTKKIKDAEQTKDKRQTQDVGSLQYYYRNARKQEPVAPVEEPQEEDKALRDERYRPGQVISLNAQELIDLQPERKAPTTSQHLQQLYVPQQDQKQSLQQFYYVDPQTQRQQLQQVVPPSHAVIARPNYSTNGGEASVGVALSVSDTGSNSAEAYGQDLLALLGHPIRSQAYQTQAPPVQTQAPQYQQIEQYITKPSKKATKLRPKIHVAPQPTIAPQQYLIETTNVQQQQPLQQQYHPQQRVPQTLRYVTLQPQALQAQQAVQQPSYERPETQGLKVVPAPNLQNLNPYRSPQYQQENTPKQFRILDTPRFRQEQPRVLNDRPIAYLKRFPEPEKGHPNVEQSLQESLSIQRPVQPEQYYYRSVYRPNEGRRYEVTSKEQPRVIEATKAPLSAIYVSKNIAPKKTIRPVIRYEQPKPEQLREQPHRIEQASSSEQVHFQQGHQDEQRPQLPPPKNNKAYTPEEFAGLIAAGYAVTPIPVGHETPTQPQQQAQSRSLGEPIYHRRAYYNRRNQYLPLRGDDAP</sequence>
<reference evidence="2" key="1">
    <citation type="submission" date="2021-02" db="EMBL/GenBank/DDBJ databases">
        <authorList>
            <person name="Steward A R."/>
        </authorList>
    </citation>
    <scope>NUCLEOTIDE SEQUENCE</scope>
</reference>
<feature type="region of interest" description="Disordered" evidence="1">
    <location>
        <begin position="365"/>
        <end position="385"/>
    </location>
</feature>
<keyword evidence="3" id="KW-1185">Reference proteome</keyword>
<feature type="region of interest" description="Disordered" evidence="1">
    <location>
        <begin position="441"/>
        <end position="493"/>
    </location>
</feature>
<feature type="compositionally biased region" description="Polar residues" evidence="1">
    <location>
        <begin position="374"/>
        <end position="385"/>
    </location>
</feature>
<feature type="compositionally biased region" description="Basic and acidic residues" evidence="1">
    <location>
        <begin position="447"/>
        <end position="462"/>
    </location>
</feature>
<evidence type="ECO:0000256" key="1">
    <source>
        <dbReference type="SAM" id="MobiDB-lite"/>
    </source>
</evidence>
<feature type="region of interest" description="Disordered" evidence="1">
    <location>
        <begin position="512"/>
        <end position="533"/>
    </location>
</feature>
<feature type="compositionally biased region" description="Polar residues" evidence="1">
    <location>
        <begin position="463"/>
        <end position="475"/>
    </location>
</feature>
<dbReference type="EMBL" id="CAJOBZ010000027">
    <property type="protein sequence ID" value="CAF4880131.1"/>
    <property type="molecule type" value="Genomic_DNA"/>
</dbReference>
<name>A0A821TUP9_9NEOP</name>
<organism evidence="2 3">
    <name type="scientific">Pieris macdunnoughi</name>
    <dbReference type="NCBI Taxonomy" id="345717"/>
    <lineage>
        <taxon>Eukaryota</taxon>
        <taxon>Metazoa</taxon>
        <taxon>Ecdysozoa</taxon>
        <taxon>Arthropoda</taxon>
        <taxon>Hexapoda</taxon>
        <taxon>Insecta</taxon>
        <taxon>Pterygota</taxon>
        <taxon>Neoptera</taxon>
        <taxon>Endopterygota</taxon>
        <taxon>Lepidoptera</taxon>
        <taxon>Glossata</taxon>
        <taxon>Ditrysia</taxon>
        <taxon>Papilionoidea</taxon>
        <taxon>Pieridae</taxon>
        <taxon>Pierinae</taxon>
        <taxon>Pieris</taxon>
    </lineage>
</organism>
<evidence type="ECO:0000313" key="2">
    <source>
        <dbReference type="EMBL" id="CAF4880131.1"/>
    </source>
</evidence>
<feature type="region of interest" description="Disordered" evidence="1">
    <location>
        <begin position="66"/>
        <end position="85"/>
    </location>
</feature>